<dbReference type="GO" id="GO:0003824">
    <property type="term" value="F:catalytic activity"/>
    <property type="evidence" value="ECO:0007669"/>
    <property type="project" value="InterPro"/>
</dbReference>
<dbReference type="SUPFAM" id="SSF56529">
    <property type="entry name" value="FAH"/>
    <property type="match status" value="1"/>
</dbReference>
<reference evidence="2 3" key="1">
    <citation type="submission" date="2018-06" db="EMBL/GenBank/DDBJ databases">
        <title>Thermoflavimicrobium daqus sp. nov., a thermophilic microbe isolated from Moutai-flavour Daqu.</title>
        <authorList>
            <person name="Wang X."/>
            <person name="Zhou H."/>
        </authorList>
    </citation>
    <scope>NUCLEOTIDE SEQUENCE [LARGE SCALE GENOMIC DNA]</scope>
    <source>
        <strain evidence="2 3">FBKL4.011</strain>
    </source>
</reference>
<proteinExistence type="predicted"/>
<dbReference type="AlphaFoldDB" id="A0A364K749"/>
<protein>
    <submittedName>
        <fullName evidence="2">Fumarylacetoacetase</fullName>
    </submittedName>
</protein>
<sequence length="287" mass="32308">MSFPHLLPSDLMTLLERGANEHKLLQKVVEHVDTERISKLKVEGEWIALPLKEVTLFSPLPRPRSFRDFYAFEQHVRTCRAGRGLKMVPEWYEIPVFYFSNHHAIKGPNKPVKKPDYTACLDFELEVACIIGKYGKNIVASHAREYIAGLCILNDWSARDVQMKEVKVGLGPAKGKDFATSLGPYLVTLDELEDRRIGDHWDLNMSAKVNGKVVSQGNLKDLYWSFAQMIERASDECALFPGDVIGSGTVGTGCILELGTEVQPWLMPGDVVELEVERLGLLRNVIQ</sequence>
<dbReference type="EMBL" id="QJKK01000003">
    <property type="protein sequence ID" value="RAL26032.1"/>
    <property type="molecule type" value="Genomic_DNA"/>
</dbReference>
<gene>
    <name evidence="2" type="ORF">DL897_05805</name>
</gene>
<evidence type="ECO:0000259" key="1">
    <source>
        <dbReference type="Pfam" id="PF01557"/>
    </source>
</evidence>
<organism evidence="2 3">
    <name type="scientific">Thermoflavimicrobium daqui</name>
    <dbReference type="NCBI Taxonomy" id="2137476"/>
    <lineage>
        <taxon>Bacteria</taxon>
        <taxon>Bacillati</taxon>
        <taxon>Bacillota</taxon>
        <taxon>Bacilli</taxon>
        <taxon>Bacillales</taxon>
        <taxon>Thermoactinomycetaceae</taxon>
        <taxon>Thermoflavimicrobium</taxon>
    </lineage>
</organism>
<keyword evidence="3" id="KW-1185">Reference proteome</keyword>
<comment type="caution">
    <text evidence="2">The sequence shown here is derived from an EMBL/GenBank/DDBJ whole genome shotgun (WGS) entry which is preliminary data.</text>
</comment>
<dbReference type="InterPro" id="IPR036663">
    <property type="entry name" value="Fumarylacetoacetase_C_sf"/>
</dbReference>
<feature type="domain" description="Fumarylacetoacetase-like C-terminal" evidence="1">
    <location>
        <begin position="66"/>
        <end position="286"/>
    </location>
</feature>
<dbReference type="PANTHER" id="PTHR43211">
    <property type="entry name" value="FUMARYLACETOACETATE HYDROLASE"/>
    <property type="match status" value="1"/>
</dbReference>
<name>A0A364K749_9BACL</name>
<accession>A0A364K749</accession>
<dbReference type="PANTHER" id="PTHR43211:SF1">
    <property type="entry name" value="BLL6422 PROTEIN"/>
    <property type="match status" value="1"/>
</dbReference>
<dbReference type="Gene3D" id="3.90.850.10">
    <property type="entry name" value="Fumarylacetoacetase-like, C-terminal domain"/>
    <property type="match status" value="1"/>
</dbReference>
<evidence type="ECO:0000313" key="2">
    <source>
        <dbReference type="EMBL" id="RAL26032.1"/>
    </source>
</evidence>
<dbReference type="InterPro" id="IPR011234">
    <property type="entry name" value="Fumarylacetoacetase-like_C"/>
</dbReference>
<reference evidence="2 3" key="2">
    <citation type="submission" date="2018-06" db="EMBL/GenBank/DDBJ databases">
        <authorList>
            <person name="Zhirakovskaya E."/>
        </authorList>
    </citation>
    <scope>NUCLEOTIDE SEQUENCE [LARGE SCALE GENOMIC DNA]</scope>
    <source>
        <strain evidence="2 3">FBKL4.011</strain>
    </source>
</reference>
<dbReference type="Proteomes" id="UP000251213">
    <property type="component" value="Unassembled WGS sequence"/>
</dbReference>
<evidence type="ECO:0000313" key="3">
    <source>
        <dbReference type="Proteomes" id="UP000251213"/>
    </source>
</evidence>
<dbReference type="Pfam" id="PF01557">
    <property type="entry name" value="FAA_hydrolase"/>
    <property type="match status" value="1"/>
</dbReference>
<dbReference type="OrthoDB" id="9805307at2"/>